<dbReference type="GO" id="GO:0030313">
    <property type="term" value="C:cell envelope"/>
    <property type="evidence" value="ECO:0007669"/>
    <property type="project" value="UniProtKB-SubCell"/>
</dbReference>
<dbReference type="Pfam" id="PF08534">
    <property type="entry name" value="Redoxin"/>
    <property type="match status" value="1"/>
</dbReference>
<name>A0A372EM97_9BURK</name>
<evidence type="ECO:0000313" key="5">
    <source>
        <dbReference type="EMBL" id="RFP80517.1"/>
    </source>
</evidence>
<dbReference type="GO" id="GO:0017004">
    <property type="term" value="P:cytochrome complex assembly"/>
    <property type="evidence" value="ECO:0007669"/>
    <property type="project" value="UniProtKB-KW"/>
</dbReference>
<sequence length="175" mass="19046">MKMQRRHWLAGGVALAAAGTGAWWADRRLSPTPVLDGAETAFWQTAFETPEGGSLAVASWRGSPLLVNFWATWCPPCVEELPLLNAFHEKQAPKGWQFLALAVDRVEPVRQFLQRLPLRFPVGMTGFAGTDLSRSLGNATGALPFTVVFGPDGRAVHRKIGQVHEAELTAWAGSV</sequence>
<evidence type="ECO:0000256" key="2">
    <source>
        <dbReference type="ARBA" id="ARBA00022748"/>
    </source>
</evidence>
<dbReference type="InterPro" id="IPR017937">
    <property type="entry name" value="Thioredoxin_CS"/>
</dbReference>
<comment type="caution">
    <text evidence="5">The sequence shown here is derived from an EMBL/GenBank/DDBJ whole genome shotgun (WGS) entry which is preliminary data.</text>
</comment>
<reference evidence="5 6" key="1">
    <citation type="submission" date="2018-08" db="EMBL/GenBank/DDBJ databases">
        <title>Hydrogenophaga sp. LA-38 isolated from sludge.</title>
        <authorList>
            <person name="Im W.-T."/>
        </authorList>
    </citation>
    <scope>NUCLEOTIDE SEQUENCE [LARGE SCALE GENOMIC DNA]</scope>
    <source>
        <strain evidence="5 6">LA-38</strain>
    </source>
</reference>
<dbReference type="Proteomes" id="UP000261931">
    <property type="component" value="Unassembled WGS sequence"/>
</dbReference>
<dbReference type="Gene3D" id="3.40.30.10">
    <property type="entry name" value="Glutaredoxin"/>
    <property type="match status" value="1"/>
</dbReference>
<dbReference type="PANTHER" id="PTHR42852:SF18">
    <property type="entry name" value="CHROMOSOME UNDETERMINED SCAFFOLD_47, WHOLE GENOME SHOTGUN SEQUENCE"/>
    <property type="match status" value="1"/>
</dbReference>
<evidence type="ECO:0000256" key="3">
    <source>
        <dbReference type="ARBA" id="ARBA00023284"/>
    </source>
</evidence>
<dbReference type="EMBL" id="QVLS01000003">
    <property type="protein sequence ID" value="RFP80517.1"/>
    <property type="molecule type" value="Genomic_DNA"/>
</dbReference>
<dbReference type="PROSITE" id="PS51352">
    <property type="entry name" value="THIOREDOXIN_2"/>
    <property type="match status" value="1"/>
</dbReference>
<dbReference type="PANTHER" id="PTHR42852">
    <property type="entry name" value="THIOL:DISULFIDE INTERCHANGE PROTEIN DSBE"/>
    <property type="match status" value="1"/>
</dbReference>
<evidence type="ECO:0000313" key="6">
    <source>
        <dbReference type="Proteomes" id="UP000261931"/>
    </source>
</evidence>
<organism evidence="5 6">
    <name type="scientific">Hydrogenophaga borbori</name>
    <dbReference type="NCBI Taxonomy" id="2294117"/>
    <lineage>
        <taxon>Bacteria</taxon>
        <taxon>Pseudomonadati</taxon>
        <taxon>Pseudomonadota</taxon>
        <taxon>Betaproteobacteria</taxon>
        <taxon>Burkholderiales</taxon>
        <taxon>Comamonadaceae</taxon>
        <taxon>Hydrogenophaga</taxon>
    </lineage>
</organism>
<dbReference type="CDD" id="cd02966">
    <property type="entry name" value="TlpA_like_family"/>
    <property type="match status" value="1"/>
</dbReference>
<accession>A0A372EM97</accession>
<feature type="domain" description="Thioredoxin" evidence="4">
    <location>
        <begin position="35"/>
        <end position="175"/>
    </location>
</feature>
<gene>
    <name evidence="5" type="ORF">DY262_07340</name>
</gene>
<dbReference type="GO" id="GO:0015036">
    <property type="term" value="F:disulfide oxidoreductase activity"/>
    <property type="evidence" value="ECO:0007669"/>
    <property type="project" value="UniProtKB-ARBA"/>
</dbReference>
<keyword evidence="3" id="KW-0676">Redox-active center</keyword>
<dbReference type="InterPro" id="IPR013740">
    <property type="entry name" value="Redoxin"/>
</dbReference>
<evidence type="ECO:0000259" key="4">
    <source>
        <dbReference type="PROSITE" id="PS51352"/>
    </source>
</evidence>
<dbReference type="InterPro" id="IPR050553">
    <property type="entry name" value="Thioredoxin_ResA/DsbE_sf"/>
</dbReference>
<dbReference type="RefSeq" id="WP_116958527.1">
    <property type="nucleotide sequence ID" value="NZ_QVLS01000003.1"/>
</dbReference>
<proteinExistence type="predicted"/>
<protein>
    <submittedName>
        <fullName evidence="5">TlpA family protein disulfide reductase</fullName>
    </submittedName>
</protein>
<dbReference type="AlphaFoldDB" id="A0A372EM97"/>
<evidence type="ECO:0000256" key="1">
    <source>
        <dbReference type="ARBA" id="ARBA00004196"/>
    </source>
</evidence>
<keyword evidence="2" id="KW-0201">Cytochrome c-type biogenesis</keyword>
<dbReference type="InterPro" id="IPR013766">
    <property type="entry name" value="Thioredoxin_domain"/>
</dbReference>
<comment type="subcellular location">
    <subcellularLocation>
        <location evidence="1">Cell envelope</location>
    </subcellularLocation>
</comment>
<dbReference type="PROSITE" id="PS00194">
    <property type="entry name" value="THIOREDOXIN_1"/>
    <property type="match status" value="1"/>
</dbReference>
<dbReference type="SUPFAM" id="SSF52833">
    <property type="entry name" value="Thioredoxin-like"/>
    <property type="match status" value="1"/>
</dbReference>
<keyword evidence="6" id="KW-1185">Reference proteome</keyword>
<dbReference type="InterPro" id="IPR036249">
    <property type="entry name" value="Thioredoxin-like_sf"/>
</dbReference>